<organism evidence="3">
    <name type="scientific">Defluviitalea</name>
    <dbReference type="NCBI Taxonomy" id="1185408"/>
    <lineage>
        <taxon>Bacteria</taxon>
        <taxon>Bacillati</taxon>
        <taxon>Bacillota</taxon>
        <taxon>Clostridia</taxon>
        <taxon>Lachnospirales</taxon>
        <taxon>Defluviitaleaceae</taxon>
    </lineage>
</organism>
<reference evidence="3 4" key="1">
    <citation type="submission" date="2018-04" db="PDB data bank">
        <title>Alginate lyase AlgAT5 from Polysaccharide Lyase family 7.</title>
        <authorList>
            <person name="Su H."/>
            <person name="Dong S."/>
            <person name="Feng Y.G."/>
            <person name="Ji S.Q."/>
            <person name="Lu M."/>
            <person name="Li F.L."/>
        </authorList>
    </citation>
    <scope>X-RAY CRYSTALLOGRAPHY (1.50 ANGSTROMS)</scope>
</reference>
<keyword evidence="3 4" id="KW-0002">3D-structure</keyword>
<feature type="compositionally biased region" description="Basic and acidic residues" evidence="1">
    <location>
        <begin position="1"/>
        <end position="16"/>
    </location>
</feature>
<evidence type="ECO:0000259" key="2">
    <source>
        <dbReference type="Pfam" id="PF08787"/>
    </source>
</evidence>
<dbReference type="InterPro" id="IPR013320">
    <property type="entry name" value="ConA-like_dom_sf"/>
</dbReference>
<dbReference type="PDB" id="5ZQI">
    <property type="method" value="X-ray"/>
    <property type="resolution" value="1.50 A"/>
    <property type="chains" value="A=1-260"/>
</dbReference>
<evidence type="ECO:0000256" key="1">
    <source>
        <dbReference type="SAM" id="MobiDB-lite"/>
    </source>
</evidence>
<feature type="domain" description="Alginate lyase 2" evidence="2">
    <location>
        <begin position="45"/>
        <end position="251"/>
    </location>
</feature>
<dbReference type="PDBsum" id="5ZQI"/>
<dbReference type="Gene3D" id="2.60.120.200">
    <property type="match status" value="1"/>
</dbReference>
<feature type="region of interest" description="Disordered" evidence="1">
    <location>
        <begin position="1"/>
        <end position="23"/>
    </location>
</feature>
<sequence length="260" mass="29050">MKETAAAKFERQHMDSPDLGTDDDDKAMADIGSEFMASLLPSDILDLTNWKLTLPINDAEEITQPELDSYEHSEYFHVNDDGDAVVFKAHCGGDTTEGSSYPRCELREMTNDGQDKASWSTTSGTHTMIIDQKITHLPEVKDHVVVGQIHDSDDDVIMIRLEGNHLFVEGDGEELADLDTDYELGTRFTVKIVASGGKIKVYYNGDLKLTYNKSVSGCYFKAGMYTQSNTSKGDSEDAYGENEIYNLVVTHSLEHHHHHH</sequence>
<dbReference type="InterPro" id="IPR014895">
    <property type="entry name" value="Alginate_lyase_2"/>
</dbReference>
<accession>A0A4V8GZK9</accession>
<dbReference type="SMR" id="A0A4V8GZK9"/>
<name>A0A4V8GZK9_9FIRM</name>
<dbReference type="Pfam" id="PF08787">
    <property type="entry name" value="Alginate_lyase2"/>
    <property type="match status" value="1"/>
</dbReference>
<dbReference type="SUPFAM" id="SSF49899">
    <property type="entry name" value="Concanavalin A-like lectins/glucanases"/>
    <property type="match status" value="1"/>
</dbReference>
<protein>
    <submittedName>
        <fullName evidence="3">Alginate lyase AlgAT5</fullName>
        <ecNumber evidence="3">4.2.2.-</ecNumber>
    </submittedName>
</protein>
<evidence type="ECO:0000313" key="3">
    <source>
        <dbReference type="PDB" id="5ZQI"/>
    </source>
</evidence>
<evidence type="ECO:0007829" key="4">
    <source>
        <dbReference type="PDB" id="5ZQI"/>
    </source>
</evidence>
<dbReference type="EC" id="4.2.2.-" evidence="3"/>
<dbReference type="AlphaFoldDB" id="A0A4V8GZK9"/>
<proteinExistence type="evidence at protein level"/>